<dbReference type="AlphaFoldDB" id="A0A3G2JRN2"/>
<proteinExistence type="predicted"/>
<evidence type="ECO:0000313" key="1">
    <source>
        <dbReference type="EMBL" id="AYN44032.1"/>
    </source>
</evidence>
<dbReference type="KEGG" id="sdd:D9753_34170"/>
<accession>A0A3G2JRN2</accession>
<protein>
    <recommendedName>
        <fullName evidence="3">DUF4267 domain-containing protein</fullName>
    </recommendedName>
</protein>
<keyword evidence="2" id="KW-1185">Reference proteome</keyword>
<organism evidence="1 2">
    <name type="scientific">Streptomyces dangxiongensis</name>
    <dbReference type="NCBI Taxonomy" id="1442032"/>
    <lineage>
        <taxon>Bacteria</taxon>
        <taxon>Bacillati</taxon>
        <taxon>Actinomycetota</taxon>
        <taxon>Actinomycetes</taxon>
        <taxon>Kitasatosporales</taxon>
        <taxon>Streptomycetaceae</taxon>
        <taxon>Streptomyces</taxon>
    </lineage>
</organism>
<reference evidence="1 2" key="1">
    <citation type="submission" date="2018-10" db="EMBL/GenBank/DDBJ databases">
        <title>The genome of Streptomyces dangxiongensis Z022.</title>
        <authorList>
            <person name="Zhang B."/>
        </authorList>
    </citation>
    <scope>NUCLEOTIDE SEQUENCE [LARGE SCALE GENOMIC DNA]</scope>
    <source>
        <strain evidence="1 2">Z022</strain>
    </source>
</reference>
<evidence type="ECO:0008006" key="3">
    <source>
        <dbReference type="Google" id="ProtNLM"/>
    </source>
</evidence>
<name>A0A3G2JRN2_9ACTN</name>
<dbReference type="Proteomes" id="UP000268329">
    <property type="component" value="Chromosome"/>
</dbReference>
<dbReference type="OrthoDB" id="4288734at2"/>
<gene>
    <name evidence="1" type="ORF">D9753_34170</name>
</gene>
<dbReference type="EMBL" id="CP033073">
    <property type="protein sequence ID" value="AYN44032.1"/>
    <property type="molecule type" value="Genomic_DNA"/>
</dbReference>
<sequence>MLTMRTGLLRAIGAATCAYGVATAYRPGLLARPCGLVDADGQVGPYTVVVLRPLAWRDAACGLAMLVAPQGPALATATTVRIASDVGDALLFGPVLPGRVRRAGAAVSALGWAALTIAGLIGRDHHATAMH</sequence>
<evidence type="ECO:0000313" key="2">
    <source>
        <dbReference type="Proteomes" id="UP000268329"/>
    </source>
</evidence>